<dbReference type="SUPFAM" id="SSF57184">
    <property type="entry name" value="Growth factor receptor domain"/>
    <property type="match status" value="1"/>
</dbReference>
<feature type="disulfide bond" evidence="4">
    <location>
        <begin position="201"/>
        <end position="211"/>
    </location>
</feature>
<dbReference type="EMBL" id="GG666502">
    <property type="protein sequence ID" value="EEN61953.1"/>
    <property type="molecule type" value="Genomic_DNA"/>
</dbReference>
<comment type="caution">
    <text evidence="4">Lacks conserved residue(s) required for the propagation of feature annotation.</text>
</comment>
<dbReference type="Gene3D" id="3.10.100.10">
    <property type="entry name" value="Mannose-Binding Protein A, subunit A"/>
    <property type="match status" value="2"/>
</dbReference>
<feature type="domain" description="C-type lectin" evidence="7">
    <location>
        <begin position="318"/>
        <end position="366"/>
    </location>
</feature>
<feature type="region of interest" description="Disordered" evidence="5">
    <location>
        <begin position="19"/>
        <end position="40"/>
    </location>
</feature>
<reference evidence="8" key="1">
    <citation type="journal article" date="2008" name="Nature">
        <title>The amphioxus genome and the evolution of the chordate karyotype.</title>
        <authorList>
            <consortium name="US DOE Joint Genome Institute (JGI-PGF)"/>
            <person name="Putnam N.H."/>
            <person name="Butts T."/>
            <person name="Ferrier D.E.K."/>
            <person name="Furlong R.F."/>
            <person name="Hellsten U."/>
            <person name="Kawashima T."/>
            <person name="Robinson-Rechavi M."/>
            <person name="Shoguchi E."/>
            <person name="Terry A."/>
            <person name="Yu J.-K."/>
            <person name="Benito-Gutierrez E.L."/>
            <person name="Dubchak I."/>
            <person name="Garcia-Fernandez J."/>
            <person name="Gibson-Brown J.J."/>
            <person name="Grigoriev I.V."/>
            <person name="Horton A.C."/>
            <person name="de Jong P.J."/>
            <person name="Jurka J."/>
            <person name="Kapitonov V.V."/>
            <person name="Kohara Y."/>
            <person name="Kuroki Y."/>
            <person name="Lindquist E."/>
            <person name="Lucas S."/>
            <person name="Osoegawa K."/>
            <person name="Pennacchio L.A."/>
            <person name="Salamov A.A."/>
            <person name="Satou Y."/>
            <person name="Sauka-Spengler T."/>
            <person name="Schmutz J."/>
            <person name="Shin-I T."/>
            <person name="Toyoda A."/>
            <person name="Bronner-Fraser M."/>
            <person name="Fujiyama A."/>
            <person name="Holland L.Z."/>
            <person name="Holland P.W.H."/>
            <person name="Satoh N."/>
            <person name="Rokhsar D.S."/>
        </authorList>
    </citation>
    <scope>NUCLEOTIDE SEQUENCE [LARGE SCALE GENOMIC DNA]</scope>
    <source>
        <strain evidence="8">S238N-H82</strain>
        <tissue evidence="8">Testes</tissue>
    </source>
</reference>
<organism>
    <name type="scientific">Branchiostoma floridae</name>
    <name type="common">Florida lancelet</name>
    <name type="synonym">Amphioxus</name>
    <dbReference type="NCBI Taxonomy" id="7739"/>
    <lineage>
        <taxon>Eukaryota</taxon>
        <taxon>Metazoa</taxon>
        <taxon>Chordata</taxon>
        <taxon>Cephalochordata</taxon>
        <taxon>Leptocardii</taxon>
        <taxon>Amphioxiformes</taxon>
        <taxon>Branchiostomatidae</taxon>
        <taxon>Branchiostoma</taxon>
    </lineage>
</organism>
<dbReference type="InterPro" id="IPR009030">
    <property type="entry name" value="Growth_fac_rcpt_cys_sf"/>
</dbReference>
<dbReference type="CDD" id="cd00037">
    <property type="entry name" value="CLECT"/>
    <property type="match status" value="2"/>
</dbReference>
<sequence length="381" mass="41958">MNSSTLWIGNQEKSSTVAYSSLPSTQSGPELKRTSTDPHTNIATKPTTLTSLITLTTGCEHWGQFYPPGSIIQETKGCMGRGVRCDEDGHIIVWDRFGYGCCEHNGEYFEDGATITEGGVSCHCDGSDTAEPAPMVCPPDHACRSGWRKHNNHCYKLMTDRVSWDTANNGCKNQSANLASIHSQAEMNFVSALITNDNNECTKNPCQHGRCVNKDGGYKCTCSPGWTGQNCQQDINECIRNPCQHGRCVNKDGGYKCTCSPGWTGQNCQQDINECIRNPCQPGRCVNKDGGYKCTCSPGWTGQNCQQDHACNSGWREHNNHCYKLMTDRVNWGTANSRCKNQRANLASIHSQAEMNFVSALITNDWQAVDLGRSRGKGTLE</sequence>
<feature type="domain" description="C-type lectin" evidence="7">
    <location>
        <begin position="150"/>
        <end position="270"/>
    </location>
</feature>
<keyword evidence="1 4" id="KW-0245">EGF-like domain</keyword>
<dbReference type="PROSITE" id="PS01186">
    <property type="entry name" value="EGF_2"/>
    <property type="match status" value="3"/>
</dbReference>
<dbReference type="eggNOG" id="KOG1217">
    <property type="taxonomic scope" value="Eukaryota"/>
</dbReference>
<feature type="domain" description="EGF-like" evidence="6">
    <location>
        <begin position="271"/>
        <end position="306"/>
    </location>
</feature>
<dbReference type="AlphaFoldDB" id="C3YD02"/>
<dbReference type="FunFam" id="2.10.25.10:FF:000901">
    <property type="entry name" value="Uncharacterized protein"/>
    <property type="match status" value="3"/>
</dbReference>
<dbReference type="InterPro" id="IPR016187">
    <property type="entry name" value="CTDL_fold"/>
</dbReference>
<gene>
    <name evidence="8" type="ORF">BRAFLDRAFT_87375</name>
</gene>
<evidence type="ECO:0000256" key="4">
    <source>
        <dbReference type="PROSITE-ProRule" id="PRU00076"/>
    </source>
</evidence>
<dbReference type="PROSITE" id="PS00022">
    <property type="entry name" value="EGF_1"/>
    <property type="match status" value="3"/>
</dbReference>
<evidence type="ECO:0000313" key="8">
    <source>
        <dbReference type="EMBL" id="EEN61953.1"/>
    </source>
</evidence>
<dbReference type="InterPro" id="IPR001304">
    <property type="entry name" value="C-type_lectin-like"/>
</dbReference>
<feature type="disulfide bond" evidence="4">
    <location>
        <begin position="296"/>
        <end position="305"/>
    </location>
</feature>
<protein>
    <submittedName>
        <fullName evidence="8">Uncharacterized protein</fullName>
    </submittedName>
</protein>
<dbReference type="InterPro" id="IPR000152">
    <property type="entry name" value="EGF-type_Asp/Asn_hydroxyl_site"/>
</dbReference>
<dbReference type="InParanoid" id="C3YD02"/>
<dbReference type="SUPFAM" id="SSF56436">
    <property type="entry name" value="C-type lectin-like"/>
    <property type="match status" value="2"/>
</dbReference>
<dbReference type="PROSITE" id="PS01187">
    <property type="entry name" value="EGF_CA"/>
    <property type="match status" value="2"/>
</dbReference>
<name>C3YD02_BRAFL</name>
<evidence type="ECO:0000256" key="3">
    <source>
        <dbReference type="ARBA" id="ARBA00023157"/>
    </source>
</evidence>
<evidence type="ECO:0000259" key="7">
    <source>
        <dbReference type="PROSITE" id="PS50041"/>
    </source>
</evidence>
<dbReference type="CDD" id="cd00054">
    <property type="entry name" value="EGF_CA"/>
    <property type="match status" value="3"/>
</dbReference>
<dbReference type="SMART" id="SM00181">
    <property type="entry name" value="EGF"/>
    <property type="match status" value="3"/>
</dbReference>
<feature type="domain" description="EGF-like" evidence="6">
    <location>
        <begin position="197"/>
        <end position="232"/>
    </location>
</feature>
<dbReference type="Pfam" id="PF07645">
    <property type="entry name" value="EGF_CA"/>
    <property type="match status" value="2"/>
</dbReference>
<dbReference type="PANTHER" id="PTHR12916">
    <property type="entry name" value="CYTOCHROME C OXIDASE POLYPEPTIDE VIC-2"/>
    <property type="match status" value="1"/>
</dbReference>
<dbReference type="PANTHER" id="PTHR12916:SF13">
    <property type="entry name" value="SUSHI, VON WILLEBRAND FACTOR TYPE A, EGF AND PENTRAXIN DOMAIN-CONTAINING PROTEIN 1-LIKE"/>
    <property type="match status" value="1"/>
</dbReference>
<dbReference type="PROSITE" id="PS50026">
    <property type="entry name" value="EGF_3"/>
    <property type="match status" value="3"/>
</dbReference>
<feature type="compositionally biased region" description="Polar residues" evidence="5">
    <location>
        <begin position="19"/>
        <end position="28"/>
    </location>
</feature>
<dbReference type="InterPro" id="IPR016186">
    <property type="entry name" value="C-type_lectin-like/link_sf"/>
</dbReference>
<feature type="disulfide bond" evidence="4">
    <location>
        <begin position="259"/>
        <end position="268"/>
    </location>
</feature>
<dbReference type="STRING" id="7739.C3YD02"/>
<dbReference type="InterPro" id="IPR000742">
    <property type="entry name" value="EGF"/>
</dbReference>
<dbReference type="InterPro" id="IPR001881">
    <property type="entry name" value="EGF-like_Ca-bd_dom"/>
</dbReference>
<dbReference type="SMART" id="SM00179">
    <property type="entry name" value="EGF_CA"/>
    <property type="match status" value="3"/>
</dbReference>
<dbReference type="Pfam" id="PF00008">
    <property type="entry name" value="EGF"/>
    <property type="match status" value="1"/>
</dbReference>
<dbReference type="GO" id="GO:0005509">
    <property type="term" value="F:calcium ion binding"/>
    <property type="evidence" value="ECO:0007669"/>
    <property type="project" value="InterPro"/>
</dbReference>
<feature type="disulfide bond" evidence="4">
    <location>
        <begin position="275"/>
        <end position="285"/>
    </location>
</feature>
<feature type="disulfide bond" evidence="4">
    <location>
        <begin position="222"/>
        <end position="231"/>
    </location>
</feature>
<evidence type="ECO:0000256" key="1">
    <source>
        <dbReference type="ARBA" id="ARBA00022536"/>
    </source>
</evidence>
<dbReference type="InterPro" id="IPR049883">
    <property type="entry name" value="NOTCH1_EGF-like"/>
</dbReference>
<proteinExistence type="predicted"/>
<dbReference type="Gene3D" id="2.10.25.10">
    <property type="entry name" value="Laminin"/>
    <property type="match status" value="3"/>
</dbReference>
<accession>C3YD02</accession>
<evidence type="ECO:0000259" key="6">
    <source>
        <dbReference type="PROSITE" id="PS50026"/>
    </source>
</evidence>
<dbReference type="PROSITE" id="PS50041">
    <property type="entry name" value="C_TYPE_LECTIN_2"/>
    <property type="match status" value="2"/>
</dbReference>
<dbReference type="InterPro" id="IPR018097">
    <property type="entry name" value="EGF_Ca-bd_CS"/>
</dbReference>
<evidence type="ECO:0000256" key="5">
    <source>
        <dbReference type="SAM" id="MobiDB-lite"/>
    </source>
</evidence>
<keyword evidence="2" id="KW-0677">Repeat</keyword>
<dbReference type="PROSITE" id="PS00010">
    <property type="entry name" value="ASX_HYDROXYL"/>
    <property type="match status" value="3"/>
</dbReference>
<feature type="domain" description="EGF-like" evidence="6">
    <location>
        <begin position="234"/>
        <end position="269"/>
    </location>
</feature>
<feature type="disulfide bond" evidence="4">
    <location>
        <begin position="238"/>
        <end position="248"/>
    </location>
</feature>
<evidence type="ECO:0000256" key="2">
    <source>
        <dbReference type="ARBA" id="ARBA00022737"/>
    </source>
</evidence>
<keyword evidence="3 4" id="KW-1015">Disulfide bond</keyword>